<dbReference type="Pfam" id="PF00571">
    <property type="entry name" value="CBS"/>
    <property type="match status" value="2"/>
</dbReference>
<dbReference type="Gene3D" id="3.40.50.10490">
    <property type="entry name" value="Glucose-6-phosphate isomerase like protein, domain 1"/>
    <property type="match status" value="1"/>
</dbReference>
<feature type="domain" description="SIS" evidence="9">
    <location>
        <begin position="34"/>
        <end position="177"/>
    </location>
</feature>
<feature type="domain" description="CBS" evidence="8">
    <location>
        <begin position="269"/>
        <end position="321"/>
    </location>
</feature>
<evidence type="ECO:0000256" key="1">
    <source>
        <dbReference type="ARBA" id="ARBA00008165"/>
    </source>
</evidence>
<evidence type="ECO:0000256" key="6">
    <source>
        <dbReference type="PIRSR" id="PIRSR004692-3"/>
    </source>
</evidence>
<dbReference type="GO" id="GO:0019146">
    <property type="term" value="F:arabinose-5-phosphate isomerase activity"/>
    <property type="evidence" value="ECO:0007669"/>
    <property type="project" value="UniProtKB-ARBA"/>
</dbReference>
<keyword evidence="10" id="KW-0413">Isomerase</keyword>
<proteinExistence type="inferred from homology"/>
<dbReference type="PANTHER" id="PTHR42745:SF1">
    <property type="entry name" value="ARABINOSE 5-PHOSPHATE ISOMERASE KDSD"/>
    <property type="match status" value="1"/>
</dbReference>
<comment type="similarity">
    <text evidence="1 4">Belongs to the SIS family. GutQ/KpsF subfamily.</text>
</comment>
<dbReference type="InterPro" id="IPR035474">
    <property type="entry name" value="SIS_Kpsf"/>
</dbReference>
<dbReference type="InterPro" id="IPR046348">
    <property type="entry name" value="SIS_dom_sf"/>
</dbReference>
<dbReference type="EMBL" id="DTHG01000045">
    <property type="protein sequence ID" value="HGW91630.1"/>
    <property type="molecule type" value="Genomic_DNA"/>
</dbReference>
<dbReference type="InterPro" id="IPR001347">
    <property type="entry name" value="SIS_dom"/>
</dbReference>
<dbReference type="PROSITE" id="PS51464">
    <property type="entry name" value="SIS"/>
    <property type="match status" value="1"/>
</dbReference>
<dbReference type="SUPFAM" id="SSF53697">
    <property type="entry name" value="SIS domain"/>
    <property type="match status" value="1"/>
</dbReference>
<feature type="site" description="Catalytically relevant" evidence="6">
    <location>
        <position position="186"/>
    </location>
</feature>
<evidence type="ECO:0000256" key="3">
    <source>
        <dbReference type="ARBA" id="ARBA00023122"/>
    </source>
</evidence>
<dbReference type="GO" id="GO:0005975">
    <property type="term" value="P:carbohydrate metabolic process"/>
    <property type="evidence" value="ECO:0007669"/>
    <property type="project" value="InterPro"/>
</dbReference>
<evidence type="ECO:0000256" key="4">
    <source>
        <dbReference type="PIRNR" id="PIRNR004692"/>
    </source>
</evidence>
<dbReference type="FunFam" id="3.40.50.10490:FF:000011">
    <property type="entry name" value="Arabinose 5-phosphate isomerase"/>
    <property type="match status" value="1"/>
</dbReference>
<accession>A0A7C4UFW2</accession>
<dbReference type="Pfam" id="PF01380">
    <property type="entry name" value="SIS"/>
    <property type="match status" value="1"/>
</dbReference>
<protein>
    <submittedName>
        <fullName evidence="10">KpsF/GutQ family sugar-phosphate isomerase</fullName>
    </submittedName>
</protein>
<evidence type="ECO:0000313" key="10">
    <source>
        <dbReference type="EMBL" id="HGW91630.1"/>
    </source>
</evidence>
<reference evidence="10" key="1">
    <citation type="journal article" date="2020" name="mSystems">
        <title>Genome- and Community-Level Interaction Insights into Carbon Utilization and Element Cycling Functions of Hydrothermarchaeota in Hydrothermal Sediment.</title>
        <authorList>
            <person name="Zhou Z."/>
            <person name="Liu Y."/>
            <person name="Xu W."/>
            <person name="Pan J."/>
            <person name="Luo Z.H."/>
            <person name="Li M."/>
        </authorList>
    </citation>
    <scope>NUCLEOTIDE SEQUENCE [LARGE SCALE GENOMIC DNA]</scope>
    <source>
        <strain evidence="10">SpSt-780</strain>
    </source>
</reference>
<evidence type="ECO:0000256" key="2">
    <source>
        <dbReference type="ARBA" id="ARBA00022737"/>
    </source>
</evidence>
<dbReference type="Gene3D" id="3.10.580.10">
    <property type="entry name" value="CBS-domain"/>
    <property type="match status" value="1"/>
</dbReference>
<feature type="site" description="Catalytically relevant" evidence="6">
    <location>
        <position position="145"/>
    </location>
</feature>
<dbReference type="PROSITE" id="PS51371">
    <property type="entry name" value="CBS"/>
    <property type="match status" value="2"/>
</dbReference>
<gene>
    <name evidence="10" type="ORF">ENV67_03710</name>
</gene>
<sequence length="321" mass="35142">MKKQIIDTGKEVFLKEGKELLRICDSLNDEFFKAVNLLLNSNGKIVVLGIGKSGLVGRKIASTFTSTGTPSIFVHPADALHGDIGIVNKNDVSIIISKSGESDEIIKVAKILCEKEIPIICITANKNSLLSKLSDVRLIININEEACSMNIAPTTSSTASLVMGDALAIALSKIKNISKEKILEIHPAGSIGRKLSLLVKDVMLTGSYVPIVRMDDDMKKVLTEMTSKRGITSVVDKKGILKGVITDGDMRRYLEKGEEIFKLKAKDIMTKNPKTINPESSVEYALNMMERNRVSALIVVDTKMIPKGIIHLHDILQRGIF</sequence>
<dbReference type="GO" id="GO:0097367">
    <property type="term" value="F:carbohydrate derivative binding"/>
    <property type="evidence" value="ECO:0007669"/>
    <property type="project" value="InterPro"/>
</dbReference>
<dbReference type="SMART" id="SM00116">
    <property type="entry name" value="CBS"/>
    <property type="match status" value="2"/>
</dbReference>
<evidence type="ECO:0000256" key="5">
    <source>
        <dbReference type="PIRSR" id="PIRSR004692-2"/>
    </source>
</evidence>
<keyword evidence="2" id="KW-0677">Repeat</keyword>
<dbReference type="PIRSF" id="PIRSF004692">
    <property type="entry name" value="KdsD_KpsF"/>
    <property type="match status" value="1"/>
</dbReference>
<comment type="caution">
    <text evidence="10">The sequence shown here is derived from an EMBL/GenBank/DDBJ whole genome shotgun (WGS) entry which is preliminary data.</text>
</comment>
<dbReference type="GO" id="GO:1901135">
    <property type="term" value="P:carbohydrate derivative metabolic process"/>
    <property type="evidence" value="ECO:0007669"/>
    <property type="project" value="InterPro"/>
</dbReference>
<keyword evidence="3 7" id="KW-0129">CBS domain</keyword>
<dbReference type="GO" id="GO:0046872">
    <property type="term" value="F:metal ion binding"/>
    <property type="evidence" value="ECO:0007669"/>
    <property type="project" value="UniProtKB-KW"/>
</dbReference>
<feature type="site" description="Catalytically relevant" evidence="6">
    <location>
        <position position="104"/>
    </location>
</feature>
<dbReference type="InterPro" id="IPR050986">
    <property type="entry name" value="GutQ/KpsF_isomerases"/>
</dbReference>
<keyword evidence="5" id="KW-0479">Metal-binding</keyword>
<evidence type="ECO:0000256" key="7">
    <source>
        <dbReference type="PROSITE-ProRule" id="PRU00703"/>
    </source>
</evidence>
<dbReference type="InterPro" id="IPR000644">
    <property type="entry name" value="CBS_dom"/>
</dbReference>
<keyword evidence="5" id="KW-0862">Zinc</keyword>
<dbReference type="AlphaFoldDB" id="A0A7C4UFW2"/>
<dbReference type="InterPro" id="IPR046342">
    <property type="entry name" value="CBS_dom_sf"/>
</dbReference>
<feature type="domain" description="CBS" evidence="8">
    <location>
        <begin position="203"/>
        <end position="260"/>
    </location>
</feature>
<dbReference type="InterPro" id="IPR004800">
    <property type="entry name" value="KdsD/KpsF-type"/>
</dbReference>
<dbReference type="CDD" id="cd05014">
    <property type="entry name" value="SIS_Kpsf"/>
    <property type="match status" value="1"/>
</dbReference>
<feature type="site" description="Catalytically relevant" evidence="6">
    <location>
        <position position="52"/>
    </location>
</feature>
<dbReference type="PANTHER" id="PTHR42745">
    <property type="match status" value="1"/>
</dbReference>
<evidence type="ECO:0000259" key="8">
    <source>
        <dbReference type="PROSITE" id="PS51371"/>
    </source>
</evidence>
<dbReference type="CDD" id="cd04604">
    <property type="entry name" value="CBS_pair_SIS_assoc"/>
    <property type="match status" value="1"/>
</dbReference>
<evidence type="ECO:0000259" key="9">
    <source>
        <dbReference type="PROSITE" id="PS51464"/>
    </source>
</evidence>
<dbReference type="NCBIfam" id="TIGR00393">
    <property type="entry name" value="kpsF"/>
    <property type="match status" value="1"/>
</dbReference>
<name>A0A7C4UFW2_UNCW3</name>
<organism evidence="10">
    <name type="scientific">candidate division WOR-3 bacterium</name>
    <dbReference type="NCBI Taxonomy" id="2052148"/>
    <lineage>
        <taxon>Bacteria</taxon>
        <taxon>Bacteria division WOR-3</taxon>
    </lineage>
</organism>
<feature type="binding site" evidence="5">
    <location>
        <position position="75"/>
    </location>
    <ligand>
        <name>Zn(2+)</name>
        <dbReference type="ChEBI" id="CHEBI:29105"/>
    </ligand>
</feature>